<dbReference type="AlphaFoldDB" id="A0A8I0ZW42"/>
<dbReference type="EMBL" id="JAECSB010000093">
    <property type="protein sequence ID" value="MBH5146676.1"/>
    <property type="molecule type" value="Genomic_DNA"/>
</dbReference>
<evidence type="ECO:0000256" key="4">
    <source>
        <dbReference type="ARBA" id="ARBA00022827"/>
    </source>
</evidence>
<proteinExistence type="inferred from homology"/>
<comment type="caution">
    <text evidence="9">The sequence shown here is derived from an EMBL/GenBank/DDBJ whole genome shotgun (WGS) entry which is preliminary data.</text>
</comment>
<dbReference type="CDD" id="cd00567">
    <property type="entry name" value="ACAD"/>
    <property type="match status" value="1"/>
</dbReference>
<name>A0A8I0ZW42_RHOER</name>
<dbReference type="RefSeq" id="WP_019749640.1">
    <property type="nucleotide sequence ID" value="NZ_CP176579.1"/>
</dbReference>
<dbReference type="InterPro" id="IPR006091">
    <property type="entry name" value="Acyl-CoA_Oxase/DH_mid-dom"/>
</dbReference>
<sequence>MSDSEELLAAVREAVHGVTERWGRDYYLECTREGRAPTQMYTAMVDQGLFALGVEESLGGAGGGLAATAAVMEEMSRAGTPPMLFSLTSFARQSIIRHGTPDQIAEHVVPTLTAERTFCFAITEPDAGTNSFAMRTSARLREDGSYVLSGQKVFISGADQATHIMVVARTTPAAEVERRSDGISIFVLPRDAVGVSMTAMNIEWQAPERQFSVWFDEVVLPAEALIGEPGRGLSGMFDSLNAERVVIAAWTLGLGSRALSKAVEHARVRAPWGVPIGSYQAVSHPLARAAAQLEAARVMTYRAADKFDSGESAGDDANIAKFLASEASYAAVDAAIQAHGGSGFDIDTDIITLYPMIRILRVAPLNNEMILNYIAEHILGLPRNH</sequence>
<evidence type="ECO:0000313" key="9">
    <source>
        <dbReference type="EMBL" id="MBH5146676.1"/>
    </source>
</evidence>
<feature type="domain" description="Acyl-CoA dehydrogenase/oxidase N-terminal" evidence="8">
    <location>
        <begin position="10"/>
        <end position="112"/>
    </location>
</feature>
<comment type="cofactor">
    <cofactor evidence="1 5">
        <name>FAD</name>
        <dbReference type="ChEBI" id="CHEBI:57692"/>
    </cofactor>
</comment>
<keyword evidence="10" id="KW-1185">Reference proteome</keyword>
<dbReference type="InterPro" id="IPR037069">
    <property type="entry name" value="AcylCoA_DH/ox_N_sf"/>
</dbReference>
<protein>
    <submittedName>
        <fullName evidence="9">Acyl-CoA/acyl-ACP dehydrogenase</fullName>
    </submittedName>
</protein>
<dbReference type="InterPro" id="IPR013786">
    <property type="entry name" value="AcylCoA_DH/ox_N"/>
</dbReference>
<evidence type="ECO:0000259" key="6">
    <source>
        <dbReference type="Pfam" id="PF00441"/>
    </source>
</evidence>
<dbReference type="Gene3D" id="2.40.110.10">
    <property type="entry name" value="Butyryl-CoA Dehydrogenase, subunit A, domain 2"/>
    <property type="match status" value="1"/>
</dbReference>
<keyword evidence="5" id="KW-0560">Oxidoreductase</keyword>
<evidence type="ECO:0000256" key="3">
    <source>
        <dbReference type="ARBA" id="ARBA00022630"/>
    </source>
</evidence>
<dbReference type="Proteomes" id="UP000627573">
    <property type="component" value="Unassembled WGS sequence"/>
</dbReference>
<dbReference type="InterPro" id="IPR009075">
    <property type="entry name" value="AcylCo_DH/oxidase_C"/>
</dbReference>
<dbReference type="PANTHER" id="PTHR43884">
    <property type="entry name" value="ACYL-COA DEHYDROGENASE"/>
    <property type="match status" value="1"/>
</dbReference>
<evidence type="ECO:0000256" key="5">
    <source>
        <dbReference type="RuleBase" id="RU362125"/>
    </source>
</evidence>
<dbReference type="Pfam" id="PF00441">
    <property type="entry name" value="Acyl-CoA_dh_1"/>
    <property type="match status" value="1"/>
</dbReference>
<dbReference type="SUPFAM" id="SSF56645">
    <property type="entry name" value="Acyl-CoA dehydrogenase NM domain-like"/>
    <property type="match status" value="1"/>
</dbReference>
<dbReference type="GO" id="GO:0050660">
    <property type="term" value="F:flavin adenine dinucleotide binding"/>
    <property type="evidence" value="ECO:0007669"/>
    <property type="project" value="InterPro"/>
</dbReference>
<organism evidence="9 10">
    <name type="scientific">Rhodococcus erythropolis</name>
    <name type="common">Arthrobacter picolinophilus</name>
    <dbReference type="NCBI Taxonomy" id="1833"/>
    <lineage>
        <taxon>Bacteria</taxon>
        <taxon>Bacillati</taxon>
        <taxon>Actinomycetota</taxon>
        <taxon>Actinomycetes</taxon>
        <taxon>Mycobacteriales</taxon>
        <taxon>Nocardiaceae</taxon>
        <taxon>Rhodococcus</taxon>
        <taxon>Rhodococcus erythropolis group</taxon>
    </lineage>
</organism>
<feature type="domain" description="Acyl-CoA oxidase/dehydrogenase middle" evidence="7">
    <location>
        <begin position="119"/>
        <end position="200"/>
    </location>
</feature>
<dbReference type="InterPro" id="IPR046373">
    <property type="entry name" value="Acyl-CoA_Oxase/DH_mid-dom_sf"/>
</dbReference>
<dbReference type="Gene3D" id="1.10.540.10">
    <property type="entry name" value="Acyl-CoA dehydrogenase/oxidase, N-terminal domain"/>
    <property type="match status" value="1"/>
</dbReference>
<dbReference type="Pfam" id="PF02770">
    <property type="entry name" value="Acyl-CoA_dh_M"/>
    <property type="match status" value="1"/>
</dbReference>
<comment type="similarity">
    <text evidence="2 5">Belongs to the acyl-CoA dehydrogenase family.</text>
</comment>
<gene>
    <name evidence="9" type="ORF">I3517_29130</name>
</gene>
<evidence type="ECO:0000313" key="10">
    <source>
        <dbReference type="Proteomes" id="UP000627573"/>
    </source>
</evidence>
<keyword evidence="3 5" id="KW-0285">Flavoprotein</keyword>
<evidence type="ECO:0000256" key="2">
    <source>
        <dbReference type="ARBA" id="ARBA00009347"/>
    </source>
</evidence>
<keyword evidence="4 5" id="KW-0274">FAD</keyword>
<dbReference type="GO" id="GO:0003995">
    <property type="term" value="F:acyl-CoA dehydrogenase activity"/>
    <property type="evidence" value="ECO:0007669"/>
    <property type="project" value="TreeGrafter"/>
</dbReference>
<dbReference type="PIRSF" id="PIRSF016578">
    <property type="entry name" value="HsaA"/>
    <property type="match status" value="1"/>
</dbReference>
<reference evidence="9 10" key="1">
    <citation type="submission" date="2020-12" db="EMBL/GenBank/DDBJ databases">
        <title>Draft genome sequence of furan degrading bacterial strain FUR100.</title>
        <authorList>
            <person name="Woiski C."/>
        </authorList>
    </citation>
    <scope>NUCLEOTIDE SEQUENCE [LARGE SCALE GENOMIC DNA]</scope>
    <source>
        <strain evidence="9 10">FUR100</strain>
    </source>
</reference>
<dbReference type="Pfam" id="PF02771">
    <property type="entry name" value="Acyl-CoA_dh_N"/>
    <property type="match status" value="1"/>
</dbReference>
<accession>A0A8I0ZW42</accession>
<evidence type="ECO:0000259" key="8">
    <source>
        <dbReference type="Pfam" id="PF02771"/>
    </source>
</evidence>
<dbReference type="SUPFAM" id="SSF47203">
    <property type="entry name" value="Acyl-CoA dehydrogenase C-terminal domain-like"/>
    <property type="match status" value="1"/>
</dbReference>
<dbReference type="Gene3D" id="1.20.140.10">
    <property type="entry name" value="Butyryl-CoA Dehydrogenase, subunit A, domain 3"/>
    <property type="match status" value="1"/>
</dbReference>
<dbReference type="PANTHER" id="PTHR43884:SF12">
    <property type="entry name" value="ISOVALERYL-COA DEHYDROGENASE, MITOCHONDRIAL-RELATED"/>
    <property type="match status" value="1"/>
</dbReference>
<evidence type="ECO:0000256" key="1">
    <source>
        <dbReference type="ARBA" id="ARBA00001974"/>
    </source>
</evidence>
<feature type="domain" description="Acyl-CoA dehydrogenase/oxidase C-terminal" evidence="6">
    <location>
        <begin position="230"/>
        <end position="379"/>
    </location>
</feature>
<dbReference type="InterPro" id="IPR009100">
    <property type="entry name" value="AcylCoA_DH/oxidase_NM_dom_sf"/>
</dbReference>
<evidence type="ECO:0000259" key="7">
    <source>
        <dbReference type="Pfam" id="PF02770"/>
    </source>
</evidence>
<dbReference type="InterPro" id="IPR036250">
    <property type="entry name" value="AcylCo_DH-like_C"/>
</dbReference>